<dbReference type="eggNOG" id="ENOG5032YU7">
    <property type="taxonomic scope" value="Bacteria"/>
</dbReference>
<name>C8S422_9RHOB</name>
<proteinExistence type="predicted"/>
<feature type="chain" id="PRO_5002992097" description="C-type lysozyme inhibitor domain-containing protein" evidence="1">
    <location>
        <begin position="21"/>
        <end position="96"/>
    </location>
</feature>
<dbReference type="RefSeq" id="WP_008032029.1">
    <property type="nucleotide sequence ID" value="NZ_ACYY01000022.1"/>
</dbReference>
<evidence type="ECO:0008006" key="4">
    <source>
        <dbReference type="Google" id="ProtNLM"/>
    </source>
</evidence>
<reference evidence="2 3" key="1">
    <citation type="submission" date="2009-08" db="EMBL/GenBank/DDBJ databases">
        <title>The draft genome of Rhodobacter sp. SW2.</title>
        <authorList>
            <consortium name="US DOE Joint Genome Institute (JGI-PGF)"/>
            <person name="Lucas S."/>
            <person name="Copeland A."/>
            <person name="Lapidus A."/>
            <person name="Glavina del Rio T."/>
            <person name="Tice H."/>
            <person name="Bruce D."/>
            <person name="Goodwin L."/>
            <person name="Pitluck S."/>
            <person name="Larimer F."/>
            <person name="Land M.L."/>
            <person name="Hauser L."/>
            <person name="Emerson D."/>
        </authorList>
    </citation>
    <scope>NUCLEOTIDE SEQUENCE [LARGE SCALE GENOMIC DNA]</scope>
    <source>
        <strain evidence="2 3">SW2</strain>
    </source>
</reference>
<keyword evidence="1" id="KW-0732">Signal</keyword>
<dbReference type="EMBL" id="ACYY01000022">
    <property type="protein sequence ID" value="EEW24284.1"/>
    <property type="molecule type" value="Genomic_DNA"/>
</dbReference>
<evidence type="ECO:0000313" key="3">
    <source>
        <dbReference type="Proteomes" id="UP000010121"/>
    </source>
</evidence>
<evidence type="ECO:0000313" key="2">
    <source>
        <dbReference type="EMBL" id="EEW24284.1"/>
    </source>
</evidence>
<protein>
    <recommendedName>
        <fullName evidence="4">C-type lysozyme inhibitor domain-containing protein</fullName>
    </recommendedName>
</protein>
<dbReference type="AlphaFoldDB" id="C8S422"/>
<keyword evidence="3" id="KW-1185">Reference proteome</keyword>
<evidence type="ECO:0000256" key="1">
    <source>
        <dbReference type="SAM" id="SignalP"/>
    </source>
</evidence>
<gene>
    <name evidence="2" type="ORF">Rsw2DRAFT_2800</name>
</gene>
<accession>C8S422</accession>
<feature type="signal peptide" evidence="1">
    <location>
        <begin position="1"/>
        <end position="20"/>
    </location>
</feature>
<dbReference type="Proteomes" id="UP000010121">
    <property type="component" value="Unassembled WGS sequence"/>
</dbReference>
<organism evidence="2 3">
    <name type="scientific">Rhodobacter ferrooxidans</name>
    <dbReference type="NCBI Taxonomy" id="371731"/>
    <lineage>
        <taxon>Bacteria</taxon>
        <taxon>Pseudomonadati</taxon>
        <taxon>Pseudomonadota</taxon>
        <taxon>Alphaproteobacteria</taxon>
        <taxon>Rhodobacterales</taxon>
        <taxon>Rhodobacter group</taxon>
        <taxon>Rhodobacter</taxon>
    </lineage>
</organism>
<sequence length="96" mass="9969">MRTILLSSALVLITPAAALAKVPFFNATCGGGIEVHADEGGPVYINGKEAKLKMVGDAYEAKLGNDSIDFFTNPDGTVTASWTGKHGANGICQVDE</sequence>
<comment type="caution">
    <text evidence="2">The sequence shown here is derived from an EMBL/GenBank/DDBJ whole genome shotgun (WGS) entry which is preliminary data.</text>
</comment>
<dbReference type="OrthoDB" id="964913at2"/>